<dbReference type="EnsemblPlants" id="AVESA.00010b.r2.4AG0646370.1">
    <property type="protein sequence ID" value="AVESA.00010b.r2.4AG0646370.1.CDS.1"/>
    <property type="gene ID" value="AVESA.00010b.r2.4AG0646370"/>
</dbReference>
<keyword evidence="2" id="KW-1185">Reference proteome</keyword>
<evidence type="ECO:0000313" key="2">
    <source>
        <dbReference type="Proteomes" id="UP001732700"/>
    </source>
</evidence>
<name>A0ACD5WNZ2_AVESA</name>
<reference evidence="1" key="1">
    <citation type="submission" date="2021-05" db="EMBL/GenBank/DDBJ databases">
        <authorList>
            <person name="Scholz U."/>
            <person name="Mascher M."/>
            <person name="Fiebig A."/>
        </authorList>
    </citation>
    <scope>NUCLEOTIDE SEQUENCE [LARGE SCALE GENOMIC DNA]</scope>
</reference>
<proteinExistence type="predicted"/>
<protein>
    <submittedName>
        <fullName evidence="1">Uncharacterized protein</fullName>
    </submittedName>
</protein>
<dbReference type="Proteomes" id="UP001732700">
    <property type="component" value="Chromosome 4A"/>
</dbReference>
<sequence length="242" mass="26832">MATATLGHGITFHAFRAFQEKPVDKTAALCSLYISRAAGVTLIPVWQLLSVCLDYISCCDKDYTHTLSIQDLDMDREDFINFSGFTQPGRISLPRASTSSSSSASGDANAQEGLLPIANIGRIMRDVLPPEAKVSKSAKETMQECATEFIGFVTGEASERCRRERRKTVNGDDICHAMRSLGLDHYAGAMHRYLQRYREGEELAAALNNRRRSPPLPDDDAIQIDVRAELSISRSHEKHGRN</sequence>
<accession>A0ACD5WNZ2</accession>
<reference evidence="1" key="2">
    <citation type="submission" date="2025-09" db="UniProtKB">
        <authorList>
            <consortium name="EnsemblPlants"/>
        </authorList>
    </citation>
    <scope>IDENTIFICATION</scope>
</reference>
<evidence type="ECO:0000313" key="1">
    <source>
        <dbReference type="EnsemblPlants" id="AVESA.00010b.r2.4AG0646370.1.CDS.1"/>
    </source>
</evidence>
<organism evidence="1 2">
    <name type="scientific">Avena sativa</name>
    <name type="common">Oat</name>
    <dbReference type="NCBI Taxonomy" id="4498"/>
    <lineage>
        <taxon>Eukaryota</taxon>
        <taxon>Viridiplantae</taxon>
        <taxon>Streptophyta</taxon>
        <taxon>Embryophyta</taxon>
        <taxon>Tracheophyta</taxon>
        <taxon>Spermatophyta</taxon>
        <taxon>Magnoliopsida</taxon>
        <taxon>Liliopsida</taxon>
        <taxon>Poales</taxon>
        <taxon>Poaceae</taxon>
        <taxon>BOP clade</taxon>
        <taxon>Pooideae</taxon>
        <taxon>Poodae</taxon>
        <taxon>Poeae</taxon>
        <taxon>Poeae Chloroplast Group 1 (Aveneae type)</taxon>
        <taxon>Aveninae</taxon>
        <taxon>Avena</taxon>
    </lineage>
</organism>